<dbReference type="PANTHER" id="PTHR43625">
    <property type="entry name" value="AFLATOXIN B1 ALDEHYDE REDUCTASE"/>
    <property type="match status" value="1"/>
</dbReference>
<organism evidence="3 4">
    <name type="scientific">Neoarthrinium moseri</name>
    <dbReference type="NCBI Taxonomy" id="1658444"/>
    <lineage>
        <taxon>Eukaryota</taxon>
        <taxon>Fungi</taxon>
        <taxon>Dikarya</taxon>
        <taxon>Ascomycota</taxon>
        <taxon>Pezizomycotina</taxon>
        <taxon>Sordariomycetes</taxon>
        <taxon>Xylariomycetidae</taxon>
        <taxon>Amphisphaeriales</taxon>
        <taxon>Apiosporaceae</taxon>
        <taxon>Neoarthrinium</taxon>
    </lineage>
</organism>
<dbReference type="EMBL" id="JAFIMR010000024">
    <property type="protein sequence ID" value="KAI1864301.1"/>
    <property type="molecule type" value="Genomic_DNA"/>
</dbReference>
<keyword evidence="4" id="KW-1185">Reference proteome</keyword>
<comment type="caution">
    <text evidence="3">The sequence shown here is derived from an EMBL/GenBank/DDBJ whole genome shotgun (WGS) entry which is preliminary data.</text>
</comment>
<evidence type="ECO:0000256" key="1">
    <source>
        <dbReference type="ARBA" id="ARBA00023002"/>
    </source>
</evidence>
<dbReference type="PANTHER" id="PTHR43625:SF40">
    <property type="entry name" value="ALDO-KETO REDUCTASE YAKC [NADP(+)]"/>
    <property type="match status" value="1"/>
</dbReference>
<dbReference type="InterPro" id="IPR050791">
    <property type="entry name" value="Aldo-Keto_reductase"/>
</dbReference>
<dbReference type="SUPFAM" id="SSF51430">
    <property type="entry name" value="NAD(P)-linked oxidoreductase"/>
    <property type="match status" value="1"/>
</dbReference>
<gene>
    <name evidence="3" type="ORF">JX265_008672</name>
</gene>
<dbReference type="Proteomes" id="UP000829685">
    <property type="component" value="Unassembled WGS sequence"/>
</dbReference>
<feature type="domain" description="NADP-dependent oxidoreductase" evidence="2">
    <location>
        <begin position="14"/>
        <end position="292"/>
    </location>
</feature>
<name>A0A9Q0AMH2_9PEZI</name>
<dbReference type="Pfam" id="PF00248">
    <property type="entry name" value="Aldo_ket_red"/>
    <property type="match status" value="1"/>
</dbReference>
<keyword evidence="1" id="KW-0560">Oxidoreductase</keyword>
<evidence type="ECO:0000259" key="2">
    <source>
        <dbReference type="Pfam" id="PF00248"/>
    </source>
</evidence>
<dbReference type="GO" id="GO:0005737">
    <property type="term" value="C:cytoplasm"/>
    <property type="evidence" value="ECO:0007669"/>
    <property type="project" value="TreeGrafter"/>
</dbReference>
<dbReference type="GO" id="GO:0016491">
    <property type="term" value="F:oxidoreductase activity"/>
    <property type="evidence" value="ECO:0007669"/>
    <property type="project" value="UniProtKB-KW"/>
</dbReference>
<reference evidence="3" key="1">
    <citation type="submission" date="2021-03" db="EMBL/GenBank/DDBJ databases">
        <title>Revisited historic fungal species revealed as producer of novel bioactive compounds through whole genome sequencing and comparative genomics.</title>
        <authorList>
            <person name="Vignolle G.A."/>
            <person name="Hochenegger N."/>
            <person name="Mach R.L."/>
            <person name="Mach-Aigner A.R."/>
            <person name="Javad Rahimi M."/>
            <person name="Salim K.A."/>
            <person name="Chan C.M."/>
            <person name="Lim L.B.L."/>
            <person name="Cai F."/>
            <person name="Druzhinina I.S."/>
            <person name="U'Ren J.M."/>
            <person name="Derntl C."/>
        </authorList>
    </citation>
    <scope>NUCLEOTIDE SEQUENCE</scope>
    <source>
        <strain evidence="3">TUCIM 5799</strain>
    </source>
</reference>
<dbReference type="InterPro" id="IPR036812">
    <property type="entry name" value="NAD(P)_OxRdtase_dom_sf"/>
</dbReference>
<dbReference type="Gene3D" id="3.20.20.100">
    <property type="entry name" value="NADP-dependent oxidoreductase domain"/>
    <property type="match status" value="1"/>
</dbReference>
<dbReference type="AlphaFoldDB" id="A0A9Q0AMH2"/>
<evidence type="ECO:0000313" key="4">
    <source>
        <dbReference type="Proteomes" id="UP000829685"/>
    </source>
</evidence>
<protein>
    <recommendedName>
        <fullName evidence="2">NADP-dependent oxidoreductase domain-containing protein</fullName>
    </recommendedName>
</protein>
<sequence>MGLSIEPPLSYGPRLADEERLAVFDRAHEIGETFWDSSDFYGDSEDLLGKWFATSGKRSDIFLATKFGAIPNGPAEWTFRGDAAYVQEACQKSLKRLGTDYIDLYYPHRLDGSTPVEHIVAEMVKLKEQGKIRHLGLSEVSADTLRRAHKIHPIAAVQIEYSPFTTDIEDPNIGLLAACRELGVAVVAYSPLSRGLLTGQIKSRADFDKNDLRLSFPRFSEENFPRNLEIVSALQDIAKTKSCTTGQLALAWLLHQGDGIFPIPGTTKIKYLEENFAAANIELSSEEVSRIRLLVDNAASGAKWPEGLAVAPFADTPLP</sequence>
<accession>A0A9Q0AMH2</accession>
<dbReference type="OrthoDB" id="37537at2759"/>
<dbReference type="InterPro" id="IPR023210">
    <property type="entry name" value="NADP_OxRdtase_dom"/>
</dbReference>
<proteinExistence type="predicted"/>
<evidence type="ECO:0000313" key="3">
    <source>
        <dbReference type="EMBL" id="KAI1864301.1"/>
    </source>
</evidence>